<dbReference type="SUPFAM" id="SSF47413">
    <property type="entry name" value="lambda repressor-like DNA-binding domains"/>
    <property type="match status" value="1"/>
</dbReference>
<reference evidence="4 5" key="1">
    <citation type="submission" date="2020-08" db="EMBL/GenBank/DDBJ databases">
        <title>Dyella sp. G9 isolated from forest soil.</title>
        <authorList>
            <person name="Fu J."/>
            <person name="Qiu L."/>
        </authorList>
    </citation>
    <scope>NUCLEOTIDE SEQUENCE [LARGE SCALE GENOMIC DNA]</scope>
    <source>
        <strain evidence="4 5">G9</strain>
    </source>
</reference>
<dbReference type="InterPro" id="IPR013430">
    <property type="entry name" value="Toxin_antidote_HigA"/>
</dbReference>
<dbReference type="Proteomes" id="UP000515873">
    <property type="component" value="Chromosome"/>
</dbReference>
<keyword evidence="5" id="KW-1185">Reference proteome</keyword>
<dbReference type="SMART" id="SM00530">
    <property type="entry name" value="HTH_XRE"/>
    <property type="match status" value="1"/>
</dbReference>
<dbReference type="RefSeq" id="WP_187058599.1">
    <property type="nucleotide sequence ID" value="NZ_CP060412.1"/>
</dbReference>
<proteinExistence type="predicted"/>
<accession>A0A7G8Q8P1</accession>
<dbReference type="EMBL" id="CP060412">
    <property type="protein sequence ID" value="QNK03149.1"/>
    <property type="molecule type" value="Genomic_DNA"/>
</dbReference>
<feature type="region of interest" description="Disordered" evidence="2">
    <location>
        <begin position="92"/>
        <end position="128"/>
    </location>
</feature>
<evidence type="ECO:0000313" key="4">
    <source>
        <dbReference type="EMBL" id="QNK03149.1"/>
    </source>
</evidence>
<dbReference type="InterPro" id="IPR010982">
    <property type="entry name" value="Lambda_DNA-bd_dom_sf"/>
</dbReference>
<keyword evidence="1" id="KW-0238">DNA-binding</keyword>
<dbReference type="CDD" id="cd00093">
    <property type="entry name" value="HTH_XRE"/>
    <property type="match status" value="1"/>
</dbReference>
<dbReference type="GO" id="GO:0003677">
    <property type="term" value="F:DNA binding"/>
    <property type="evidence" value="ECO:0007669"/>
    <property type="project" value="UniProtKB-KW"/>
</dbReference>
<feature type="compositionally biased region" description="Basic residues" evidence="2">
    <location>
        <begin position="92"/>
        <end position="101"/>
    </location>
</feature>
<dbReference type="KEGG" id="dtl:H8F01_08595"/>
<evidence type="ECO:0000313" key="5">
    <source>
        <dbReference type="Proteomes" id="UP000515873"/>
    </source>
</evidence>
<dbReference type="PANTHER" id="PTHR36924:SF1">
    <property type="entry name" value="ANTITOXIN HIGA-1"/>
    <property type="match status" value="1"/>
</dbReference>
<dbReference type="Pfam" id="PF01381">
    <property type="entry name" value="HTH_3"/>
    <property type="match status" value="1"/>
</dbReference>
<gene>
    <name evidence="4" type="ORF">H8F01_08595</name>
</gene>
<dbReference type="Gene3D" id="1.10.260.40">
    <property type="entry name" value="lambda repressor-like DNA-binding domains"/>
    <property type="match status" value="1"/>
</dbReference>
<name>A0A7G8Q8P1_9GAMM</name>
<evidence type="ECO:0000256" key="2">
    <source>
        <dbReference type="SAM" id="MobiDB-lite"/>
    </source>
</evidence>
<dbReference type="AlphaFoldDB" id="A0A7G8Q8P1"/>
<evidence type="ECO:0000259" key="3">
    <source>
        <dbReference type="PROSITE" id="PS50943"/>
    </source>
</evidence>
<dbReference type="InterPro" id="IPR001387">
    <property type="entry name" value="Cro/C1-type_HTH"/>
</dbReference>
<feature type="domain" description="HTH cro/C1-type" evidence="3">
    <location>
        <begin position="30"/>
        <end position="77"/>
    </location>
</feature>
<sequence length="128" mass="14260">MKVLPRTVPMAFAGVPSPGQVLRYEYLQPLGMPAAQLARKTGVPARYISDIIAGKRPIEEDMAQRFAIVFRTSPFYWMTLQANYARACRVGRRAVPKRRRPTRMDEPDGYATDEATCPGDDAAGQARS</sequence>
<evidence type="ECO:0000256" key="1">
    <source>
        <dbReference type="ARBA" id="ARBA00023125"/>
    </source>
</evidence>
<organism evidence="4 5">
    <name type="scientific">Dyella telluris</name>
    <dbReference type="NCBI Taxonomy" id="2763498"/>
    <lineage>
        <taxon>Bacteria</taxon>
        <taxon>Pseudomonadati</taxon>
        <taxon>Pseudomonadota</taxon>
        <taxon>Gammaproteobacteria</taxon>
        <taxon>Lysobacterales</taxon>
        <taxon>Rhodanobacteraceae</taxon>
        <taxon>Dyella</taxon>
    </lineage>
</organism>
<dbReference type="PANTHER" id="PTHR36924">
    <property type="entry name" value="ANTITOXIN HIGA-1"/>
    <property type="match status" value="1"/>
</dbReference>
<dbReference type="NCBIfam" id="TIGR02607">
    <property type="entry name" value="antidote_HigA"/>
    <property type="match status" value="1"/>
</dbReference>
<dbReference type="PROSITE" id="PS50943">
    <property type="entry name" value="HTH_CROC1"/>
    <property type="match status" value="1"/>
</dbReference>
<protein>
    <submittedName>
        <fullName evidence="4">HigA family addiction module antidote protein</fullName>
    </submittedName>
</protein>